<dbReference type="PANTHER" id="PTHR43884:SF25">
    <property type="entry name" value="ACYL-COA DEHYDROGENASE YDBM-RELATED"/>
    <property type="match status" value="1"/>
</dbReference>
<reference evidence="6 7" key="1">
    <citation type="submission" date="2024-06" db="EMBL/GenBank/DDBJ databases">
        <title>The Natural Products Discovery Center: Release of the First 8490 Sequenced Strains for Exploring Actinobacteria Biosynthetic Diversity.</title>
        <authorList>
            <person name="Kalkreuter E."/>
            <person name="Kautsar S.A."/>
            <person name="Yang D."/>
            <person name="Bader C.D."/>
            <person name="Teijaro C.N."/>
            <person name="Fluegel L."/>
            <person name="Davis C.M."/>
            <person name="Simpson J.R."/>
            <person name="Lauterbach L."/>
            <person name="Steele A.D."/>
            <person name="Gui C."/>
            <person name="Meng S."/>
            <person name="Li G."/>
            <person name="Viehrig K."/>
            <person name="Ye F."/>
            <person name="Su P."/>
            <person name="Kiefer A.F."/>
            <person name="Nichols A."/>
            <person name="Cepeda A.J."/>
            <person name="Yan W."/>
            <person name="Fan B."/>
            <person name="Jiang Y."/>
            <person name="Adhikari A."/>
            <person name="Zheng C.-J."/>
            <person name="Schuster L."/>
            <person name="Cowan T.M."/>
            <person name="Smanski M.J."/>
            <person name="Chevrette M.G."/>
            <person name="De Carvalho L.P.S."/>
            <person name="Shen B."/>
        </authorList>
    </citation>
    <scope>NUCLEOTIDE SEQUENCE [LARGE SCALE GENOMIC DNA]</scope>
    <source>
        <strain evidence="6 7">NPDC046838</strain>
    </source>
</reference>
<dbReference type="PIRSF" id="PIRSF016578">
    <property type="entry name" value="HsaA"/>
    <property type="match status" value="1"/>
</dbReference>
<keyword evidence="7" id="KW-1185">Reference proteome</keyword>
<evidence type="ECO:0000256" key="2">
    <source>
        <dbReference type="ARBA" id="ARBA00023002"/>
    </source>
</evidence>
<comment type="caution">
    <text evidence="6">The sequence shown here is derived from an EMBL/GenBank/DDBJ whole genome shotgun (WGS) entry which is preliminary data.</text>
</comment>
<dbReference type="GO" id="GO:0016491">
    <property type="term" value="F:oxidoreductase activity"/>
    <property type="evidence" value="ECO:0007669"/>
    <property type="project" value="UniProtKB-KW"/>
</dbReference>
<dbReference type="Pfam" id="PF08028">
    <property type="entry name" value="Acyl-CoA_dh_2"/>
    <property type="match status" value="1"/>
</dbReference>
<dbReference type="EC" id="1.-.-.-" evidence="6"/>
<protein>
    <submittedName>
        <fullName evidence="6">Acyl-CoA dehydrogenase family protein</fullName>
        <ecNumber evidence="6">1.-.-.-</ecNumber>
    </submittedName>
</protein>
<dbReference type="InterPro" id="IPR036250">
    <property type="entry name" value="AcylCo_DH-like_C"/>
</dbReference>
<dbReference type="PANTHER" id="PTHR43884">
    <property type="entry name" value="ACYL-COA DEHYDROGENASE"/>
    <property type="match status" value="1"/>
</dbReference>
<dbReference type="Pfam" id="PF02770">
    <property type="entry name" value="Acyl-CoA_dh_M"/>
    <property type="match status" value="1"/>
</dbReference>
<evidence type="ECO:0000313" key="7">
    <source>
        <dbReference type="Proteomes" id="UP001551176"/>
    </source>
</evidence>
<dbReference type="Proteomes" id="UP001551176">
    <property type="component" value="Unassembled WGS sequence"/>
</dbReference>
<dbReference type="Gene3D" id="1.10.540.10">
    <property type="entry name" value="Acyl-CoA dehydrogenase/oxidase, N-terminal domain"/>
    <property type="match status" value="1"/>
</dbReference>
<proteinExistence type="predicted"/>
<organism evidence="6 7">
    <name type="scientific">Streptomyces atriruber</name>
    <dbReference type="NCBI Taxonomy" id="545121"/>
    <lineage>
        <taxon>Bacteria</taxon>
        <taxon>Bacillati</taxon>
        <taxon>Actinomycetota</taxon>
        <taxon>Actinomycetes</taxon>
        <taxon>Kitasatosporales</taxon>
        <taxon>Streptomycetaceae</taxon>
        <taxon>Streptomyces</taxon>
    </lineage>
</organism>
<dbReference type="Gene3D" id="1.20.140.10">
    <property type="entry name" value="Butyryl-CoA Dehydrogenase, subunit A, domain 3"/>
    <property type="match status" value="1"/>
</dbReference>
<name>A0ABV3BSB4_9ACTN</name>
<feature type="domain" description="Acyl-CoA dehydrogenase C-terminal" evidence="5">
    <location>
        <begin position="242"/>
        <end position="360"/>
    </location>
</feature>
<dbReference type="InterPro" id="IPR013786">
    <property type="entry name" value="AcylCoA_DH/ox_N"/>
</dbReference>
<feature type="domain" description="Acyl-CoA oxidase/dehydrogenase middle" evidence="3">
    <location>
        <begin position="120"/>
        <end position="212"/>
    </location>
</feature>
<dbReference type="CDD" id="cd00567">
    <property type="entry name" value="ACAD"/>
    <property type="match status" value="1"/>
</dbReference>
<dbReference type="InterPro" id="IPR006091">
    <property type="entry name" value="Acyl-CoA_Oxase/DH_mid-dom"/>
</dbReference>
<keyword evidence="1" id="KW-0285">Flavoprotein</keyword>
<dbReference type="EMBL" id="JBEYXV010000010">
    <property type="protein sequence ID" value="MEU6823187.1"/>
    <property type="molecule type" value="Genomic_DNA"/>
</dbReference>
<dbReference type="Gene3D" id="2.40.110.10">
    <property type="entry name" value="Butyryl-CoA Dehydrogenase, subunit A, domain 2"/>
    <property type="match status" value="1"/>
</dbReference>
<dbReference type="InterPro" id="IPR046373">
    <property type="entry name" value="Acyl-CoA_Oxase/DH_mid-dom_sf"/>
</dbReference>
<evidence type="ECO:0000313" key="6">
    <source>
        <dbReference type="EMBL" id="MEU6823187.1"/>
    </source>
</evidence>
<dbReference type="Pfam" id="PF02771">
    <property type="entry name" value="Acyl-CoA_dh_N"/>
    <property type="match status" value="1"/>
</dbReference>
<evidence type="ECO:0000256" key="1">
    <source>
        <dbReference type="ARBA" id="ARBA00022630"/>
    </source>
</evidence>
<dbReference type="InterPro" id="IPR037069">
    <property type="entry name" value="AcylCoA_DH/ox_N_sf"/>
</dbReference>
<keyword evidence="2 6" id="KW-0560">Oxidoreductase</keyword>
<evidence type="ECO:0000259" key="5">
    <source>
        <dbReference type="Pfam" id="PF08028"/>
    </source>
</evidence>
<evidence type="ECO:0000259" key="3">
    <source>
        <dbReference type="Pfam" id="PF02770"/>
    </source>
</evidence>
<evidence type="ECO:0000259" key="4">
    <source>
        <dbReference type="Pfam" id="PF02771"/>
    </source>
</evidence>
<dbReference type="SUPFAM" id="SSF47203">
    <property type="entry name" value="Acyl-CoA dehydrogenase C-terminal domain-like"/>
    <property type="match status" value="1"/>
</dbReference>
<dbReference type="InterPro" id="IPR009100">
    <property type="entry name" value="AcylCoA_DH/oxidase_NM_dom_sf"/>
</dbReference>
<dbReference type="RefSeq" id="WP_359351332.1">
    <property type="nucleotide sequence ID" value="NZ_JBEYXV010000010.1"/>
</dbReference>
<dbReference type="SUPFAM" id="SSF56645">
    <property type="entry name" value="Acyl-CoA dehydrogenase NM domain-like"/>
    <property type="match status" value="1"/>
</dbReference>
<feature type="domain" description="Acyl-CoA dehydrogenase/oxidase N-terminal" evidence="4">
    <location>
        <begin position="19"/>
        <end position="95"/>
    </location>
</feature>
<gene>
    <name evidence="6" type="ORF">ABZ921_21355</name>
</gene>
<accession>A0ABV3BSB4</accession>
<sequence>MTAGHVRSSAVDIARELAPSLADRAAEHDRDSSFPHENFDKLVSSGYTALTVPKEHGGGGITLEELCRAQEILAGACSSTAFAVNMHIHGLAMIAAMDQEDRHAWAYRAVVQDGAVIAGGFSEPGIGGNWWHPTTAATPVDGGYLLNGRKGFFTGFPAATLLFVSAADKDDRGRPKPLGFLLPRPEKGVEVIAEWDAAGMRATGSHALELKDLYADSRYLIGDAGQLPLMFMRGVHWAWCSFASVFLGTAQAALDYVAAAQRERRLAVLDRTIAHLPGVQFRVADMATKLAAARAHLYAAVRADHSVDVDPLGHYIEMSVMKNAVCKLAHEVVTLALQVQGGSALSSRNPLQRMYRDVVAGLLVPPNSDLTAEWSGKQSLGVPVLDEPRWGG</sequence>
<dbReference type="InterPro" id="IPR013107">
    <property type="entry name" value="Acyl-CoA_DH_C"/>
</dbReference>